<dbReference type="NCBIfam" id="TIGR01494">
    <property type="entry name" value="ATPase_P-type"/>
    <property type="match status" value="1"/>
</dbReference>
<keyword evidence="2 7" id="KW-0812">Transmembrane</keyword>
<evidence type="ECO:0000256" key="3">
    <source>
        <dbReference type="ARBA" id="ARBA00022723"/>
    </source>
</evidence>
<dbReference type="EMBL" id="JAABOJ010000060">
    <property type="protein sequence ID" value="KAF3272960.1"/>
    <property type="molecule type" value="Genomic_DNA"/>
</dbReference>
<dbReference type="InterPro" id="IPR027256">
    <property type="entry name" value="P-typ_ATPase_IB"/>
</dbReference>
<dbReference type="OrthoDB" id="432719at2759"/>
<feature type="transmembrane region" description="Helical" evidence="7">
    <location>
        <begin position="922"/>
        <end position="948"/>
    </location>
</feature>
<dbReference type="InterPro" id="IPR006121">
    <property type="entry name" value="HMA_dom"/>
</dbReference>
<keyword evidence="5 7" id="KW-1133">Transmembrane helix</keyword>
<dbReference type="InterPro" id="IPR023298">
    <property type="entry name" value="ATPase_P-typ_TM_dom_sf"/>
</dbReference>
<feature type="transmembrane region" description="Helical" evidence="7">
    <location>
        <begin position="639"/>
        <end position="658"/>
    </location>
</feature>
<dbReference type="SFLD" id="SFLDF00027">
    <property type="entry name" value="p-type_atpase"/>
    <property type="match status" value="1"/>
</dbReference>
<dbReference type="InterPro" id="IPR059000">
    <property type="entry name" value="ATPase_P-type_domA"/>
</dbReference>
<keyword evidence="7" id="KW-0547">Nucleotide-binding</keyword>
<feature type="transmembrane region" description="Helical" evidence="7">
    <location>
        <begin position="1277"/>
        <end position="1297"/>
    </location>
</feature>
<feature type="compositionally biased region" description="Polar residues" evidence="8">
    <location>
        <begin position="229"/>
        <end position="252"/>
    </location>
</feature>
<keyword evidence="7" id="KW-0067">ATP-binding</keyword>
<dbReference type="SUPFAM" id="SSF56784">
    <property type="entry name" value="HAD-like"/>
    <property type="match status" value="1"/>
</dbReference>
<dbReference type="InterPro" id="IPR036163">
    <property type="entry name" value="HMA_dom_sf"/>
</dbReference>
<dbReference type="Gene3D" id="3.40.50.1000">
    <property type="entry name" value="HAD superfamily/HAD-like"/>
    <property type="match status" value="1"/>
</dbReference>
<dbReference type="PROSITE" id="PS00154">
    <property type="entry name" value="ATPASE_E1_E2"/>
    <property type="match status" value="1"/>
</dbReference>
<evidence type="ECO:0000256" key="4">
    <source>
        <dbReference type="ARBA" id="ARBA00022967"/>
    </source>
</evidence>
<feature type="domain" description="P-type ATPase A" evidence="9">
    <location>
        <begin position="772"/>
        <end position="865"/>
    </location>
</feature>
<keyword evidence="6 7" id="KW-0472">Membrane</keyword>
<evidence type="ECO:0000256" key="1">
    <source>
        <dbReference type="ARBA" id="ARBA00004370"/>
    </source>
</evidence>
<dbReference type="Pfam" id="PF00122">
    <property type="entry name" value="E1-E2_ATPase"/>
    <property type="match status" value="1"/>
</dbReference>
<dbReference type="SFLD" id="SFLDG00002">
    <property type="entry name" value="C1.7:_P-type_atpase_like"/>
    <property type="match status" value="1"/>
</dbReference>
<dbReference type="GO" id="GO:0046872">
    <property type="term" value="F:metal ion binding"/>
    <property type="evidence" value="ECO:0007669"/>
    <property type="project" value="UniProtKB-KW"/>
</dbReference>
<dbReference type="GO" id="GO:0005524">
    <property type="term" value="F:ATP binding"/>
    <property type="evidence" value="ECO:0007669"/>
    <property type="project" value="UniProtKB-UniRule"/>
</dbReference>
<evidence type="ECO:0000256" key="8">
    <source>
        <dbReference type="SAM" id="MobiDB-lite"/>
    </source>
</evidence>
<dbReference type="GO" id="GO:0019829">
    <property type="term" value="F:ATPase-coupled monoatomic cation transmembrane transporter activity"/>
    <property type="evidence" value="ECO:0007669"/>
    <property type="project" value="InterPro"/>
</dbReference>
<feature type="transmembrane region" description="Helical" evidence="7">
    <location>
        <begin position="599"/>
        <end position="619"/>
    </location>
</feature>
<evidence type="ECO:0000313" key="10">
    <source>
        <dbReference type="EMBL" id="KAF3272960.1"/>
    </source>
</evidence>
<feature type="transmembrane region" description="Helical" evidence="7">
    <location>
        <begin position="882"/>
        <end position="902"/>
    </location>
</feature>
<dbReference type="Gene3D" id="3.30.70.100">
    <property type="match status" value="1"/>
</dbReference>
<dbReference type="InterPro" id="IPR018303">
    <property type="entry name" value="ATPase_P-typ_P_site"/>
</dbReference>
<dbReference type="PANTHER" id="PTHR46594:SF4">
    <property type="entry name" value="P-TYPE CATION-TRANSPORTING ATPASE"/>
    <property type="match status" value="1"/>
</dbReference>
<dbReference type="Proteomes" id="UP000474640">
    <property type="component" value="Unassembled WGS sequence"/>
</dbReference>
<proteinExistence type="inferred from homology"/>
<dbReference type="Gene3D" id="3.40.1110.10">
    <property type="entry name" value="Calcium-transporting ATPase, cytoplasmic domain N"/>
    <property type="match status" value="1"/>
</dbReference>
<comment type="similarity">
    <text evidence="7">Belongs to the cation transport ATPase (P-type) (TC 3.A.3) family. Type IB subfamily.</text>
</comment>
<feature type="transmembrane region" description="Helical" evidence="7">
    <location>
        <begin position="1303"/>
        <end position="1325"/>
    </location>
</feature>
<dbReference type="InterPro" id="IPR008250">
    <property type="entry name" value="ATPase_P-typ_transduc_dom_A_sf"/>
</dbReference>
<evidence type="ECO:0000256" key="5">
    <source>
        <dbReference type="ARBA" id="ARBA00022989"/>
    </source>
</evidence>
<evidence type="ECO:0000256" key="6">
    <source>
        <dbReference type="ARBA" id="ARBA00023136"/>
    </source>
</evidence>
<dbReference type="NCBIfam" id="TIGR01525">
    <property type="entry name" value="ATPase-IB_hvy"/>
    <property type="match status" value="1"/>
</dbReference>
<dbReference type="CDD" id="cd00371">
    <property type="entry name" value="HMA"/>
    <property type="match status" value="1"/>
</dbReference>
<evidence type="ECO:0000259" key="9">
    <source>
        <dbReference type="Pfam" id="PF00122"/>
    </source>
</evidence>
<keyword evidence="3 7" id="KW-0479">Metal-binding</keyword>
<dbReference type="SFLD" id="SFLDS00003">
    <property type="entry name" value="Haloacid_Dehalogenase"/>
    <property type="match status" value="1"/>
</dbReference>
<accession>A0A7C8RAA5</accession>
<dbReference type="PRINTS" id="PR00119">
    <property type="entry name" value="CATATPASE"/>
</dbReference>
<evidence type="ECO:0000256" key="7">
    <source>
        <dbReference type="RuleBase" id="RU362081"/>
    </source>
</evidence>
<dbReference type="InterPro" id="IPR036412">
    <property type="entry name" value="HAD-like_sf"/>
</dbReference>
<dbReference type="Gene3D" id="2.70.150.10">
    <property type="entry name" value="Calcium-transporting ATPase, cytoplasmic transduction domain A"/>
    <property type="match status" value="1"/>
</dbReference>
<feature type="compositionally biased region" description="Basic and acidic residues" evidence="8">
    <location>
        <begin position="204"/>
        <end position="213"/>
    </location>
</feature>
<evidence type="ECO:0000313" key="11">
    <source>
        <dbReference type="Proteomes" id="UP000474640"/>
    </source>
</evidence>
<evidence type="ECO:0000256" key="2">
    <source>
        <dbReference type="ARBA" id="ARBA00022692"/>
    </source>
</evidence>
<dbReference type="PANTHER" id="PTHR46594">
    <property type="entry name" value="P-TYPE CATION-TRANSPORTING ATPASE"/>
    <property type="match status" value="1"/>
</dbReference>
<sequence length="1329" mass="147452">MGWSGAREALEVMGRKILKSLSLFISIATYQSKPARASYSVSNGTFYTTMATKTRDKHAAALEQLRSKLATIFLESAIQDFSGLDLSKVECCHGTKEGGSLTCKCSDACWNLVAAVVCKYKIQDTTGPTNIPFTSHAEHERAIADSSSNDMSFISEKSTESSCSSSCQSHHSHESDDSVYYPNFFEDNEYLQANYWKDYPHEHDDPDCSDHDHSHSHHNKHHNNDGSDQSLEFSSSTEGTHVNDSIDISSSDAGKRYCHEDIVDTRVPESLRGAVLQLPHALVTGHHHHFQIASLKGPCDFHREFIRGKLAKSELKCACIWIKGILALIFETTPVAHTCCETKGEDHIVARDCCLEDHDLETELQDSLESLPSESGTLVPPKTLRYLSLGVTGMTCTTCETKLARTLRKIDGIIPKGPKGVKTNFMRGKAEIWYNSSVITDPSEQICPVVKRMTGFTCKVLKDTDRLNCNHSEQTVLIKLVLSKNSDPTTIQNHIALLKGVNRVGELTCEELGLVPLCRRLGDRAFKRNQNPEPDLEKGLVGRDWMVFEVKYDPQQLQIRNLLQYMKTSPQGNHSVELFDIDDIDKIADQQARKELRKMFWLTIVAFVLTFPILLITWTPSIKSQVPAASDVNPSHLKSFIILQIICFVLAAIVQTLAKGIYLNAFRSIFFQHRLDMDCLITLSTTAAFVYSVAFWGMNLSRELLKLDSGQPLDDAESERHEPSFEASSLLITLILAGRLLTGYIRHWAASRISVGTLQVNVCTRSTQYTFRPIRNRRWKTEDVRLLHYGDVLLAQTGDIVVTDGVVINGDATVGESHLTGESEPAQHQRGSTVIAGSKVIEGRLEYRVTRLIPENTISSMKRLVTAASSSRPKMQDYADKVAAWLTPVVLLIALAAFAGWIGYYRTVKRHTEDLSAAFAKALTIAITVLAISCPCAIALAVPTVLIFATQVGVKCGIVIKSPESLEKARKVRYFVADKTGTLTTGRLQVAAEKYWVRGQWVGDTGDKDVREVQHLIYKLIARDRHPVSKAVLDKLKEYHTKELQLSDTEKNIRSIVGKGIEGTVKGRRVRGGKPSWVLTDNIKNFSKAVFRTVVEDDARTPFVVVDVRNSNILAVFGLSDTIRPEAASVISKLQAQNIECFMLSGDQLAVCKQVAEAIGIPPENVYGECSPEDKAQRIRLLQTRAQMDVDILQLRGHFIRRVLNRFRTRQRYVLFLGDGTNDAAALTRADIGVTMSNCTDIAAGCADAGILSSSLTGVLALLALSKRATRLIKCNFSWALKYNLGAVLISTGIIPWTLAPQYAGVGEAVSVAPVFIIASTILWWKLKY</sequence>
<dbReference type="InterPro" id="IPR044492">
    <property type="entry name" value="P_typ_ATPase_HD_dom"/>
</dbReference>
<gene>
    <name evidence="10" type="ORF">TWF970_009855</name>
</gene>
<dbReference type="SUPFAM" id="SSF81653">
    <property type="entry name" value="Calcium ATPase, transduction domain A"/>
    <property type="match status" value="1"/>
</dbReference>
<reference evidence="10 11" key="1">
    <citation type="submission" date="2020-01" db="EMBL/GenBank/DDBJ databases">
        <authorList>
            <person name="Palmer J.M."/>
        </authorList>
    </citation>
    <scope>NUCLEOTIDE SEQUENCE [LARGE SCALE GENOMIC DNA]</scope>
    <source>
        <strain evidence="10 11">TWF970</strain>
    </source>
</reference>
<organism evidence="10 11">
    <name type="scientific">Orbilia oligospora</name>
    <name type="common">Nematode-trapping fungus</name>
    <name type="synonym">Arthrobotrys oligospora</name>
    <dbReference type="NCBI Taxonomy" id="2813651"/>
    <lineage>
        <taxon>Eukaryota</taxon>
        <taxon>Fungi</taxon>
        <taxon>Dikarya</taxon>
        <taxon>Ascomycota</taxon>
        <taxon>Pezizomycotina</taxon>
        <taxon>Orbiliomycetes</taxon>
        <taxon>Orbiliales</taxon>
        <taxon>Orbiliaceae</taxon>
        <taxon>Orbilia</taxon>
    </lineage>
</organism>
<comment type="subcellular location">
    <subcellularLocation>
        <location evidence="1 7">Membrane</location>
    </subcellularLocation>
</comment>
<name>A0A7C8RAA5_ORBOL</name>
<dbReference type="SUPFAM" id="SSF55008">
    <property type="entry name" value="HMA, heavy metal-associated domain"/>
    <property type="match status" value="1"/>
</dbReference>
<feature type="region of interest" description="Disordered" evidence="8">
    <location>
        <begin position="204"/>
        <end position="252"/>
    </location>
</feature>
<dbReference type="InterPro" id="IPR001757">
    <property type="entry name" value="P_typ_ATPase"/>
</dbReference>
<dbReference type="GO" id="GO:0016887">
    <property type="term" value="F:ATP hydrolysis activity"/>
    <property type="evidence" value="ECO:0007669"/>
    <property type="project" value="InterPro"/>
</dbReference>
<dbReference type="InterPro" id="IPR023299">
    <property type="entry name" value="ATPase_P-typ_cyto_dom_N"/>
</dbReference>
<feature type="transmembrane region" description="Helical" evidence="7">
    <location>
        <begin position="679"/>
        <end position="698"/>
    </location>
</feature>
<keyword evidence="4" id="KW-1278">Translocase</keyword>
<comment type="caution">
    <text evidence="10">The sequence shown here is derived from an EMBL/GenBank/DDBJ whole genome shotgun (WGS) entry which is preliminary data.</text>
</comment>
<dbReference type="SUPFAM" id="SSF81665">
    <property type="entry name" value="Calcium ATPase, transmembrane domain M"/>
    <property type="match status" value="1"/>
</dbReference>
<dbReference type="Pfam" id="PF00702">
    <property type="entry name" value="Hydrolase"/>
    <property type="match status" value="1"/>
</dbReference>
<protein>
    <recommendedName>
        <fullName evidence="9">P-type ATPase A domain-containing protein</fullName>
    </recommendedName>
</protein>
<dbReference type="GO" id="GO:0016020">
    <property type="term" value="C:membrane"/>
    <property type="evidence" value="ECO:0007669"/>
    <property type="project" value="UniProtKB-SubCell"/>
</dbReference>
<dbReference type="InterPro" id="IPR023214">
    <property type="entry name" value="HAD_sf"/>
</dbReference>